<dbReference type="EMBL" id="CM017689">
    <property type="protein sequence ID" value="TYH27728.1"/>
    <property type="molecule type" value="Genomic_DNA"/>
</dbReference>
<proteinExistence type="predicted"/>
<protein>
    <submittedName>
        <fullName evidence="1">Uncharacterized protein</fullName>
    </submittedName>
</protein>
<reference evidence="1 2" key="1">
    <citation type="submission" date="2019-06" db="EMBL/GenBank/DDBJ databases">
        <title>WGS assembly of Gossypium darwinii.</title>
        <authorList>
            <person name="Chen Z.J."/>
            <person name="Sreedasyam A."/>
            <person name="Ando A."/>
            <person name="Song Q."/>
            <person name="De L."/>
            <person name="Hulse-Kemp A."/>
            <person name="Ding M."/>
            <person name="Ye W."/>
            <person name="Kirkbride R."/>
            <person name="Jenkins J."/>
            <person name="Plott C."/>
            <person name="Lovell J."/>
            <person name="Lin Y.-M."/>
            <person name="Vaughn R."/>
            <person name="Liu B."/>
            <person name="Li W."/>
            <person name="Simpson S."/>
            <person name="Scheffler B."/>
            <person name="Saski C."/>
            <person name="Grover C."/>
            <person name="Hu G."/>
            <person name="Conover J."/>
            <person name="Carlson J."/>
            <person name="Shu S."/>
            <person name="Boston L."/>
            <person name="Williams M."/>
            <person name="Peterson D."/>
            <person name="Mcgee K."/>
            <person name="Jones D."/>
            <person name="Wendel J."/>
            <person name="Stelly D."/>
            <person name="Grimwood J."/>
            <person name="Schmutz J."/>
        </authorList>
    </citation>
    <scope>NUCLEOTIDE SEQUENCE [LARGE SCALE GENOMIC DNA]</scope>
    <source>
        <strain evidence="1">1808015.09</strain>
    </source>
</reference>
<keyword evidence="2" id="KW-1185">Reference proteome</keyword>
<organism evidence="1 2">
    <name type="scientific">Gossypium darwinii</name>
    <name type="common">Darwin's cotton</name>
    <name type="synonym">Gossypium barbadense var. darwinii</name>
    <dbReference type="NCBI Taxonomy" id="34276"/>
    <lineage>
        <taxon>Eukaryota</taxon>
        <taxon>Viridiplantae</taxon>
        <taxon>Streptophyta</taxon>
        <taxon>Embryophyta</taxon>
        <taxon>Tracheophyta</taxon>
        <taxon>Spermatophyta</taxon>
        <taxon>Magnoliopsida</taxon>
        <taxon>eudicotyledons</taxon>
        <taxon>Gunneridae</taxon>
        <taxon>Pentapetalae</taxon>
        <taxon>rosids</taxon>
        <taxon>malvids</taxon>
        <taxon>Malvales</taxon>
        <taxon>Malvaceae</taxon>
        <taxon>Malvoideae</taxon>
        <taxon>Gossypium</taxon>
    </lineage>
</organism>
<dbReference type="PANTHER" id="PTHR34452">
    <property type="entry name" value="MYOSIN HEAVY CHAIN-RELATED PROTEIN"/>
    <property type="match status" value="1"/>
</dbReference>
<gene>
    <name evidence="1" type="ORF">ES288_A02G090900v1</name>
</gene>
<dbReference type="Proteomes" id="UP000323506">
    <property type="component" value="Chromosome A02"/>
</dbReference>
<dbReference type="AlphaFoldDB" id="A0A5D2HC90"/>
<dbReference type="PANTHER" id="PTHR34452:SF1">
    <property type="entry name" value="SPORULATION-SPECIFIC PROTEIN"/>
    <property type="match status" value="1"/>
</dbReference>
<name>A0A5D2HC90_GOSDA</name>
<accession>A0A5D2HC90</accession>
<evidence type="ECO:0000313" key="2">
    <source>
        <dbReference type="Proteomes" id="UP000323506"/>
    </source>
</evidence>
<evidence type="ECO:0000313" key="1">
    <source>
        <dbReference type="EMBL" id="TYH27728.1"/>
    </source>
</evidence>
<sequence length="218" mass="24916">MERYDKLKDGCVSDNLVIDNAPARDIDHKYLDQYTSANSKEAGRSCFVLINEGDCASVLTNLHPEQDPLVSSGVNGVESLALVNQENFNDCFKAQSFRSSIDDLNSVLERMKNEKWFFQKMFIIPIPSFKHNDEEAVIKSFRNINELIKEMLEMKGRYGAVETELKEMHERYSQLSLRFAEIEGERQKLMMTLENYRASRKSKDLNGASSASLGENQP</sequence>